<feature type="compositionally biased region" description="Acidic residues" evidence="2">
    <location>
        <begin position="47"/>
        <end position="58"/>
    </location>
</feature>
<feature type="coiled-coil region" evidence="1">
    <location>
        <begin position="218"/>
        <end position="267"/>
    </location>
</feature>
<organism evidence="3 4">
    <name type="scientific">uncultured phage cr18_1</name>
    <dbReference type="NCBI Taxonomy" id="2986407"/>
    <lineage>
        <taxon>Viruses</taxon>
        <taxon>Duplodnaviria</taxon>
        <taxon>Heunggongvirae</taxon>
        <taxon>Uroviricota</taxon>
        <taxon>Caudoviricetes</taxon>
        <taxon>Crassvirales</taxon>
        <taxon>Steigviridae</taxon>
        <taxon>Asinivirinae</taxon>
        <taxon>Lebriduvirus</taxon>
        <taxon>Lebriduvirus gastrointestinalis</taxon>
    </lineage>
</organism>
<dbReference type="RefSeq" id="YP_010359600.1">
    <property type="nucleotide sequence ID" value="NC_062775.1"/>
</dbReference>
<evidence type="ECO:0000256" key="1">
    <source>
        <dbReference type="SAM" id="Coils"/>
    </source>
</evidence>
<evidence type="ECO:0000256" key="2">
    <source>
        <dbReference type="SAM" id="MobiDB-lite"/>
    </source>
</evidence>
<reference evidence="3 4" key="1">
    <citation type="submission" date="2021-04" db="EMBL/GenBank/DDBJ databases">
        <authorList>
            <person name="Shkoporov A.N."/>
            <person name="Stockdale S.R."/>
            <person name="Guerin E."/>
            <person name="Ross R.P."/>
            <person name="Hill C."/>
        </authorList>
    </citation>
    <scope>NUCLEOTIDE SEQUENCE [LARGE SCALE GENOMIC DNA]</scope>
    <source>
        <strain evidence="4">cr18_1</strain>
    </source>
</reference>
<accession>A0AAE7V450</accession>
<evidence type="ECO:0000313" key="4">
    <source>
        <dbReference type="Proteomes" id="UP000827799"/>
    </source>
</evidence>
<feature type="region of interest" description="Disordered" evidence="2">
    <location>
        <begin position="1"/>
        <end position="93"/>
    </location>
</feature>
<protein>
    <submittedName>
        <fullName evidence="3">Uncharacterized protein</fullName>
    </submittedName>
</protein>
<name>A0AAE7V450_9CAUD</name>
<feature type="compositionally biased region" description="Basic and acidic residues" evidence="2">
    <location>
        <begin position="68"/>
        <end position="83"/>
    </location>
</feature>
<evidence type="ECO:0000313" key="3">
    <source>
        <dbReference type="EMBL" id="QWM90028.1"/>
    </source>
</evidence>
<dbReference type="GeneID" id="75691915"/>
<dbReference type="KEGG" id="vg:75691915"/>
<keyword evidence="4" id="KW-1185">Reference proteome</keyword>
<gene>
    <name evidence="3" type="primary">gp_22671</name>
</gene>
<dbReference type="Proteomes" id="UP000827799">
    <property type="component" value="Segment"/>
</dbReference>
<proteinExistence type="predicted"/>
<dbReference type="EMBL" id="MZ130485">
    <property type="protein sequence ID" value="QWM90028.1"/>
    <property type="molecule type" value="Genomic_DNA"/>
</dbReference>
<sequence length="384" mass="43952">MAEVLSDEFILSESEIENLFIDDAQEETTQEPSPVNKEGEEENKTTEEEDVNPDDLFTEPESVGSEENTEHQEKEDTPDDKDGTSPNSNFYSSIAKALADESIFPDLDDETLESIKTPEDFAEAVEKQIQAKLDERQRRIDAVLNADVEPDEVRRFEQTLNYLDSIQEEALKDESDKGETLRKQLIFQDFINRGYSKERATREVKKSFDAGTDIEDAKEALESNKEFFNEKYDDLVKDAQEQAKAEQERLKKEANELKKSLLEDKEVFAGIQLDKATRQKAYDAVTKPIAKDEDGEYLTAVQKYEKDNPVEFRKKLGVLFTMTDGFKDIDKLVKGKVRKEVKSSMRELEHKLRNTTRPSGNPRYVGGIEEDPETYIGGKWLVDA</sequence>
<keyword evidence="1" id="KW-0175">Coiled coil</keyword>